<evidence type="ECO:0000313" key="9">
    <source>
        <dbReference type="Proteomes" id="UP001485459"/>
    </source>
</evidence>
<dbReference type="Proteomes" id="UP001485459">
    <property type="component" value="Chromosome"/>
</dbReference>
<dbReference type="PANTHER" id="PTHR33692:SF1">
    <property type="entry name" value="RIBOSOME MATURATION FACTOR RIMM"/>
    <property type="match status" value="1"/>
</dbReference>
<keyword evidence="3 5" id="KW-0698">rRNA processing</keyword>
<gene>
    <name evidence="5 8" type="primary">rimM</name>
    <name evidence="8" type="ORF">WJU16_16370</name>
</gene>
<name>A0ABZ2YJZ8_9BACT</name>
<evidence type="ECO:0000256" key="2">
    <source>
        <dbReference type="ARBA" id="ARBA00022517"/>
    </source>
</evidence>
<reference evidence="9" key="1">
    <citation type="submission" date="2024-03" db="EMBL/GenBank/DDBJ databases">
        <title>Chitinophaga horti sp. nov., isolated from garden soil.</title>
        <authorList>
            <person name="Lee D.S."/>
            <person name="Han D.M."/>
            <person name="Baek J.H."/>
            <person name="Choi D.G."/>
            <person name="Jeon J.H."/>
            <person name="Jeon C.O."/>
        </authorList>
    </citation>
    <scope>NUCLEOTIDE SEQUENCE [LARGE SCALE GENOMIC DNA]</scope>
    <source>
        <strain evidence="9">GPA1</strain>
    </source>
</reference>
<keyword evidence="4 5" id="KW-0143">Chaperone</keyword>
<dbReference type="EMBL" id="CP149822">
    <property type="protein sequence ID" value="WZN39577.1"/>
    <property type="molecule type" value="Genomic_DNA"/>
</dbReference>
<evidence type="ECO:0000256" key="5">
    <source>
        <dbReference type="HAMAP-Rule" id="MF_00014"/>
    </source>
</evidence>
<feature type="domain" description="RimM N-terminal" evidence="6">
    <location>
        <begin position="22"/>
        <end position="104"/>
    </location>
</feature>
<evidence type="ECO:0000256" key="1">
    <source>
        <dbReference type="ARBA" id="ARBA00022490"/>
    </source>
</evidence>
<keyword evidence="1 5" id="KW-0963">Cytoplasm</keyword>
<keyword evidence="2 5" id="KW-0690">Ribosome biogenesis</keyword>
<evidence type="ECO:0000259" key="7">
    <source>
        <dbReference type="Pfam" id="PF24986"/>
    </source>
</evidence>
<comment type="subcellular location">
    <subcellularLocation>
        <location evidence="5">Cytoplasm</location>
    </subcellularLocation>
</comment>
<dbReference type="InterPro" id="IPR056792">
    <property type="entry name" value="PRC_RimM"/>
</dbReference>
<organism evidence="8 9">
    <name type="scientific">Chitinophaga pollutisoli</name>
    <dbReference type="NCBI Taxonomy" id="3133966"/>
    <lineage>
        <taxon>Bacteria</taxon>
        <taxon>Pseudomonadati</taxon>
        <taxon>Bacteroidota</taxon>
        <taxon>Chitinophagia</taxon>
        <taxon>Chitinophagales</taxon>
        <taxon>Chitinophagaceae</taxon>
        <taxon>Chitinophaga</taxon>
    </lineage>
</organism>
<keyword evidence="9" id="KW-1185">Reference proteome</keyword>
<dbReference type="InterPro" id="IPR036976">
    <property type="entry name" value="RimM_N_sf"/>
</dbReference>
<evidence type="ECO:0000313" key="8">
    <source>
        <dbReference type="EMBL" id="WZN39577.1"/>
    </source>
</evidence>
<dbReference type="SUPFAM" id="SSF50447">
    <property type="entry name" value="Translation proteins"/>
    <property type="match status" value="1"/>
</dbReference>
<comment type="domain">
    <text evidence="5">The PRC barrel domain binds ribosomal protein uS19.</text>
</comment>
<comment type="function">
    <text evidence="5">An accessory protein needed during the final step in the assembly of 30S ribosomal subunit, possibly for assembly of the head region. Essential for efficient processing of 16S rRNA. May be needed both before and after RbfA during the maturation of 16S rRNA. It has affinity for free ribosomal 30S subunits but not for 70S ribosomes.</text>
</comment>
<dbReference type="PANTHER" id="PTHR33692">
    <property type="entry name" value="RIBOSOME MATURATION FACTOR RIMM"/>
    <property type="match status" value="1"/>
</dbReference>
<dbReference type="InterPro" id="IPR011033">
    <property type="entry name" value="PRC_barrel-like_sf"/>
</dbReference>
<comment type="subunit">
    <text evidence="5">Binds ribosomal protein uS19.</text>
</comment>
<feature type="domain" description="Ribosome maturation factor RimM PRC barrel" evidence="7">
    <location>
        <begin position="118"/>
        <end position="182"/>
    </location>
</feature>
<sequence>MLAKIPFLLFTTIRSMANYFNIGKLAAVHGTDGELLLKHSLGKRSSLKDVSAIFIEEHKGSFLPYFVQKAKAKDAEHIYLKLEGIDTRESARAYLQKGIYLQEEDFQAQASGQAPLSLLGYVASDREHGELGTIDEIIEMPHQLLARVTYREKEMLLPLNEQTMLKVDRKGKILHLDLPAGLLDIYLG</sequence>
<evidence type="ECO:0000259" key="6">
    <source>
        <dbReference type="Pfam" id="PF01782"/>
    </source>
</evidence>
<comment type="similarity">
    <text evidence="5">Belongs to the RimM family.</text>
</comment>
<dbReference type="Gene3D" id="2.30.30.240">
    <property type="entry name" value="PRC-barrel domain"/>
    <property type="match status" value="1"/>
</dbReference>
<evidence type="ECO:0000256" key="4">
    <source>
        <dbReference type="ARBA" id="ARBA00023186"/>
    </source>
</evidence>
<dbReference type="SUPFAM" id="SSF50346">
    <property type="entry name" value="PRC-barrel domain"/>
    <property type="match status" value="1"/>
</dbReference>
<evidence type="ECO:0000256" key="3">
    <source>
        <dbReference type="ARBA" id="ARBA00022552"/>
    </source>
</evidence>
<dbReference type="Pfam" id="PF24986">
    <property type="entry name" value="PRC_RimM"/>
    <property type="match status" value="1"/>
</dbReference>
<dbReference type="InterPro" id="IPR011961">
    <property type="entry name" value="RimM"/>
</dbReference>
<proteinExistence type="inferred from homology"/>
<dbReference type="HAMAP" id="MF_00014">
    <property type="entry name" value="Ribosome_mat_RimM"/>
    <property type="match status" value="1"/>
</dbReference>
<dbReference type="InterPro" id="IPR009000">
    <property type="entry name" value="Transl_B-barrel_sf"/>
</dbReference>
<dbReference type="Gene3D" id="2.40.30.60">
    <property type="entry name" value="RimM"/>
    <property type="match status" value="1"/>
</dbReference>
<dbReference type="InterPro" id="IPR002676">
    <property type="entry name" value="RimM_N"/>
</dbReference>
<dbReference type="NCBIfam" id="TIGR02273">
    <property type="entry name" value="16S_RimM"/>
    <property type="match status" value="1"/>
</dbReference>
<protein>
    <recommendedName>
        <fullName evidence="5">Ribosome maturation factor RimM</fullName>
    </recommendedName>
</protein>
<dbReference type="Pfam" id="PF01782">
    <property type="entry name" value="RimM"/>
    <property type="match status" value="1"/>
</dbReference>
<accession>A0ABZ2YJZ8</accession>
<dbReference type="RefSeq" id="WP_341834556.1">
    <property type="nucleotide sequence ID" value="NZ_CP149822.1"/>
</dbReference>